<evidence type="ECO:0000313" key="1">
    <source>
        <dbReference type="Proteomes" id="UP000887576"/>
    </source>
</evidence>
<dbReference type="Proteomes" id="UP000887576">
    <property type="component" value="Unplaced"/>
</dbReference>
<evidence type="ECO:0000313" key="2">
    <source>
        <dbReference type="WBParaSite" id="JU765_v2.g10700.t1"/>
    </source>
</evidence>
<dbReference type="WBParaSite" id="JU765_v2.g10700.t1">
    <property type="protein sequence ID" value="JU765_v2.g10700.t1"/>
    <property type="gene ID" value="JU765_v2.g10700"/>
</dbReference>
<name>A0AC34PWS6_9BILA</name>
<sequence length="360" mass="40457">MGIRKLIKPHRSLLTLTGILLGIWIYYRTSEFNVKYWSFDDRPASTGPLTPKNIFSGAELLLKDELHGPESIVQYENAIYVTDPSGLVKIVDGKKVKTVSLCSEKCGRPLGLRRYKDDIFIVADASLGILSVEFNSGKVETLLAGSTVINGRTVNYANDLDFIDNETIIFSDSSRWEIKRFIYGLIEFSDEGRLFTLNVRTKEFKLIRDNLQFANGLQVHPDKQSILIDETGVAQISRYYFAGPKQGQLEIFADNLPCNFYVACAGARIAEKFSLIDLVAPYPNLRKIMLAFTPGTMGMQIFGATMQNYGLFLELDKNGQIIDSWHDPTGKIKMISQVTETSDAIYIGSYAHEFLAKIKK</sequence>
<proteinExistence type="predicted"/>
<accession>A0AC34PWS6</accession>
<organism evidence="1 2">
    <name type="scientific">Panagrolaimus sp. JU765</name>
    <dbReference type="NCBI Taxonomy" id="591449"/>
    <lineage>
        <taxon>Eukaryota</taxon>
        <taxon>Metazoa</taxon>
        <taxon>Ecdysozoa</taxon>
        <taxon>Nematoda</taxon>
        <taxon>Chromadorea</taxon>
        <taxon>Rhabditida</taxon>
        <taxon>Tylenchina</taxon>
        <taxon>Panagrolaimomorpha</taxon>
        <taxon>Panagrolaimoidea</taxon>
        <taxon>Panagrolaimidae</taxon>
        <taxon>Panagrolaimus</taxon>
    </lineage>
</organism>
<protein>
    <submittedName>
        <fullName evidence="2">Strictosidine synthase conserved region domain-containing protein</fullName>
    </submittedName>
</protein>
<reference evidence="2" key="1">
    <citation type="submission" date="2022-11" db="UniProtKB">
        <authorList>
            <consortium name="WormBaseParasite"/>
        </authorList>
    </citation>
    <scope>IDENTIFICATION</scope>
</reference>